<feature type="transmembrane region" description="Helical" evidence="1">
    <location>
        <begin position="504"/>
        <end position="520"/>
    </location>
</feature>
<reference evidence="2 3" key="1">
    <citation type="journal article" date="2016" name="Nat. Commun.">
        <title>Thousands of microbial genomes shed light on interconnected biogeochemical processes in an aquifer system.</title>
        <authorList>
            <person name="Anantharaman K."/>
            <person name="Brown C.T."/>
            <person name="Hug L.A."/>
            <person name="Sharon I."/>
            <person name="Castelle C.J."/>
            <person name="Probst A.J."/>
            <person name="Thomas B.C."/>
            <person name="Singh A."/>
            <person name="Wilkins M.J."/>
            <person name="Karaoz U."/>
            <person name="Brodie E.L."/>
            <person name="Williams K.H."/>
            <person name="Hubbard S.S."/>
            <person name="Banfield J.F."/>
        </authorList>
    </citation>
    <scope>NUCLEOTIDE SEQUENCE [LARGE SCALE GENOMIC DNA]</scope>
</reference>
<feature type="transmembrane region" description="Helical" evidence="1">
    <location>
        <begin position="670"/>
        <end position="688"/>
    </location>
</feature>
<dbReference type="STRING" id="1798374.A2Z33_05645"/>
<dbReference type="AlphaFoldDB" id="A0A1F5YNS3"/>
<evidence type="ECO:0008006" key="4">
    <source>
        <dbReference type="Google" id="ProtNLM"/>
    </source>
</evidence>
<evidence type="ECO:0000313" key="3">
    <source>
        <dbReference type="Proteomes" id="UP000178448"/>
    </source>
</evidence>
<feature type="transmembrane region" description="Helical" evidence="1">
    <location>
        <begin position="20"/>
        <end position="37"/>
    </location>
</feature>
<feature type="transmembrane region" description="Helical" evidence="1">
    <location>
        <begin position="77"/>
        <end position="95"/>
    </location>
</feature>
<feature type="transmembrane region" description="Helical" evidence="1">
    <location>
        <begin position="307"/>
        <end position="326"/>
    </location>
</feature>
<feature type="transmembrane region" description="Helical" evidence="1">
    <location>
        <begin position="102"/>
        <end position="135"/>
    </location>
</feature>
<feature type="transmembrane region" description="Helical" evidence="1">
    <location>
        <begin position="476"/>
        <end position="497"/>
    </location>
</feature>
<feature type="transmembrane region" description="Helical" evidence="1">
    <location>
        <begin position="559"/>
        <end position="588"/>
    </location>
</feature>
<dbReference type="InterPro" id="IPR051533">
    <property type="entry name" value="WaaL-like"/>
</dbReference>
<dbReference type="Proteomes" id="UP000178448">
    <property type="component" value="Unassembled WGS sequence"/>
</dbReference>
<gene>
    <name evidence="2" type="ORF">A2Z33_05645</name>
</gene>
<feature type="transmembrane region" description="Helical" evidence="1">
    <location>
        <begin position="700"/>
        <end position="717"/>
    </location>
</feature>
<keyword evidence="1" id="KW-0812">Transmembrane</keyword>
<proteinExistence type="predicted"/>
<feature type="transmembrane region" description="Helical" evidence="1">
    <location>
        <begin position="632"/>
        <end position="650"/>
    </location>
</feature>
<feature type="transmembrane region" description="Helical" evidence="1">
    <location>
        <begin position="526"/>
        <end position="547"/>
    </location>
</feature>
<accession>A0A1F5YNS3</accession>
<feature type="transmembrane region" description="Helical" evidence="1">
    <location>
        <begin position="594"/>
        <end position="611"/>
    </location>
</feature>
<comment type="caution">
    <text evidence="2">The sequence shown here is derived from an EMBL/GenBank/DDBJ whole genome shotgun (WGS) entry which is preliminary data.</text>
</comment>
<dbReference type="EMBL" id="MFJD01000011">
    <property type="protein sequence ID" value="OGG01693.1"/>
    <property type="molecule type" value="Genomic_DNA"/>
</dbReference>
<keyword evidence="1" id="KW-0472">Membrane</keyword>
<organism evidence="2 3">
    <name type="scientific">Candidatus Gottesmanbacteria bacterium RBG_16_52_11</name>
    <dbReference type="NCBI Taxonomy" id="1798374"/>
    <lineage>
        <taxon>Bacteria</taxon>
        <taxon>Candidatus Gottesmaniibacteriota</taxon>
    </lineage>
</organism>
<feature type="transmembrane region" description="Helical" evidence="1">
    <location>
        <begin position="338"/>
        <end position="357"/>
    </location>
</feature>
<dbReference type="PANTHER" id="PTHR37422:SF13">
    <property type="entry name" value="LIPOPOLYSACCHARIDE BIOSYNTHESIS PROTEIN PA4999-RELATED"/>
    <property type="match status" value="1"/>
</dbReference>
<evidence type="ECO:0000313" key="2">
    <source>
        <dbReference type="EMBL" id="OGG01693.1"/>
    </source>
</evidence>
<keyword evidence="1" id="KW-1133">Transmembrane helix</keyword>
<sequence length="874" mass="95907">MALFFIAFDAFRTRRSAGPVVAVLAVTAIGIILYGLGQKFAGFPAFLTMNEEFAKGVPLRLPPTARITSTFGGHYDLAAYLVFVIPIFGSMVFGARRLVLKACYLAVAAGSLGLLLLTASRISFGVYLAAITAMLVIRRKYVWILPVIIVSFVMLNFVGVASERFYKTFRFSDVIVDLSTGQPIGTLDKLEGGRATTEKDASPAEENLPKGSEYIGIAQGPVTPVKTVEMFVSRDLATGSGEIATISGSFLIQKALVYDISITTRFQAQWPKAAEAFRRNIFLGSGYSTLSVASDGDYLRMLGETGIIGTVAFLGIILAFAAYVYPNLSFLPQDENRALGIGVLAGIFGLLLNAVLIDVFEASKVAFTIWPVMGITAAVVTTKRSRVRAYPVLLFQALTHPAALTFYLIIAVFVLFGIAFSGYFLGDDFTWLKWAATSSVRDIPGYFSNAAGFFYRPIPKLWYFVLYSLFWLKPGMYLFMSLVLYSIMVILLYAIIVRLRVRRMTAWLCAFLFAVLSVHHENVFWISGHSSLLGGVGLLSSILAFLLSGSGHRIRQIFFLLAGIFSLWFSMASYDGLILAPLAVILILISAGKVRLLTVAAVLSPLIAIWYGRGLSGALAPSGDYGVNYAKAAVNLVTNAIAYIGSFAYGPKFIELFEQLRLEYRQWWRQLSIAAASGAGLLVAAAFVFRKRLSSVRQPLSVLAAFVVISTPYLLLGNAAERFALAPSAVFVIALGLLAEICVRKGRAVAIAAYVLIAGLIIWNSAEVRRVSTDWVYAYGVSRNSLLKVKSEFFPLKREPVFAFVNVPIRHGRAWIFPTGMTDAVWHLFRYNRHTVMQFPDLTAAFAYPGVTDVMQFEEADLKRVIKEVRKVGN</sequence>
<feature type="transmembrane region" description="Helical" evidence="1">
    <location>
        <begin position="723"/>
        <end position="741"/>
    </location>
</feature>
<feature type="transmembrane region" description="Helical" evidence="1">
    <location>
        <begin position="402"/>
        <end position="425"/>
    </location>
</feature>
<feature type="transmembrane region" description="Helical" evidence="1">
    <location>
        <begin position="748"/>
        <end position="766"/>
    </location>
</feature>
<feature type="transmembrane region" description="Helical" evidence="1">
    <location>
        <begin position="141"/>
        <end position="161"/>
    </location>
</feature>
<evidence type="ECO:0000256" key="1">
    <source>
        <dbReference type="SAM" id="Phobius"/>
    </source>
</evidence>
<protein>
    <recommendedName>
        <fullName evidence="4">Glycosyltransferase RgtA/B/C/D-like domain-containing protein</fullName>
    </recommendedName>
</protein>
<feature type="transmembrane region" description="Helical" evidence="1">
    <location>
        <begin position="364"/>
        <end position="382"/>
    </location>
</feature>
<dbReference type="PANTHER" id="PTHR37422">
    <property type="entry name" value="TEICHURONIC ACID BIOSYNTHESIS PROTEIN TUAE"/>
    <property type="match status" value="1"/>
</dbReference>
<name>A0A1F5YNS3_9BACT</name>